<sequence length="104" mass="11667">MENDEAAKRETGHRGTCTKGHKQSRSSLESIYSLKSGQSSSSKLIHAKVCFRNLIANAIQACRLLCSDNGLNLYTTFLARQSIFPPPVPFTYPHRYSIFQLGFQ</sequence>
<evidence type="ECO:0000313" key="2">
    <source>
        <dbReference type="EMBL" id="MEQ2242685.1"/>
    </source>
</evidence>
<dbReference type="EMBL" id="JAHRIQ010067618">
    <property type="protein sequence ID" value="MEQ2242685.1"/>
    <property type="molecule type" value="Genomic_DNA"/>
</dbReference>
<name>A0ABV0UBV6_9TELE</name>
<gene>
    <name evidence="2" type="ORF">ILYODFUR_038529</name>
</gene>
<organism evidence="2 3">
    <name type="scientific">Ilyodon furcidens</name>
    <name type="common">goldbreast splitfin</name>
    <dbReference type="NCBI Taxonomy" id="33524"/>
    <lineage>
        <taxon>Eukaryota</taxon>
        <taxon>Metazoa</taxon>
        <taxon>Chordata</taxon>
        <taxon>Craniata</taxon>
        <taxon>Vertebrata</taxon>
        <taxon>Euteleostomi</taxon>
        <taxon>Actinopterygii</taxon>
        <taxon>Neopterygii</taxon>
        <taxon>Teleostei</taxon>
        <taxon>Neoteleostei</taxon>
        <taxon>Acanthomorphata</taxon>
        <taxon>Ovalentaria</taxon>
        <taxon>Atherinomorphae</taxon>
        <taxon>Cyprinodontiformes</taxon>
        <taxon>Goodeidae</taxon>
        <taxon>Ilyodon</taxon>
    </lineage>
</organism>
<comment type="caution">
    <text evidence="2">The sequence shown here is derived from an EMBL/GenBank/DDBJ whole genome shotgun (WGS) entry which is preliminary data.</text>
</comment>
<evidence type="ECO:0000256" key="1">
    <source>
        <dbReference type="SAM" id="MobiDB-lite"/>
    </source>
</evidence>
<dbReference type="Proteomes" id="UP001482620">
    <property type="component" value="Unassembled WGS sequence"/>
</dbReference>
<reference evidence="2 3" key="1">
    <citation type="submission" date="2021-06" db="EMBL/GenBank/DDBJ databases">
        <authorList>
            <person name="Palmer J.M."/>
        </authorList>
    </citation>
    <scope>NUCLEOTIDE SEQUENCE [LARGE SCALE GENOMIC DNA]</scope>
    <source>
        <strain evidence="3">if_2019</strain>
        <tissue evidence="2">Muscle</tissue>
    </source>
</reference>
<keyword evidence="3" id="KW-1185">Reference proteome</keyword>
<proteinExistence type="predicted"/>
<evidence type="ECO:0000313" key="3">
    <source>
        <dbReference type="Proteomes" id="UP001482620"/>
    </source>
</evidence>
<protein>
    <submittedName>
        <fullName evidence="2">Uncharacterized protein</fullName>
    </submittedName>
</protein>
<accession>A0ABV0UBV6</accession>
<feature type="compositionally biased region" description="Basic and acidic residues" evidence="1">
    <location>
        <begin position="1"/>
        <end position="13"/>
    </location>
</feature>
<feature type="region of interest" description="Disordered" evidence="1">
    <location>
        <begin position="1"/>
        <end position="28"/>
    </location>
</feature>